<organism evidence="2 3">
    <name type="scientific">Eragrostis curvula</name>
    <name type="common">weeping love grass</name>
    <dbReference type="NCBI Taxonomy" id="38414"/>
    <lineage>
        <taxon>Eukaryota</taxon>
        <taxon>Viridiplantae</taxon>
        <taxon>Streptophyta</taxon>
        <taxon>Embryophyta</taxon>
        <taxon>Tracheophyta</taxon>
        <taxon>Spermatophyta</taxon>
        <taxon>Magnoliopsida</taxon>
        <taxon>Liliopsida</taxon>
        <taxon>Poales</taxon>
        <taxon>Poaceae</taxon>
        <taxon>PACMAD clade</taxon>
        <taxon>Chloridoideae</taxon>
        <taxon>Eragrostideae</taxon>
        <taxon>Eragrostidinae</taxon>
        <taxon>Eragrostis</taxon>
    </lineage>
</organism>
<dbReference type="EMBL" id="RWGY01000002">
    <property type="protein sequence ID" value="TVU50180.1"/>
    <property type="molecule type" value="Genomic_DNA"/>
</dbReference>
<dbReference type="InterPro" id="IPR001810">
    <property type="entry name" value="F-box_dom"/>
</dbReference>
<name>A0A5J9WS43_9POAL</name>
<accession>A0A5J9WS43</accession>
<proteinExistence type="predicted"/>
<comment type="caution">
    <text evidence="2">The sequence shown here is derived from an EMBL/GenBank/DDBJ whole genome shotgun (WGS) entry which is preliminary data.</text>
</comment>
<dbReference type="CDD" id="cd09917">
    <property type="entry name" value="F-box_SF"/>
    <property type="match status" value="1"/>
</dbReference>
<dbReference type="Proteomes" id="UP000324897">
    <property type="component" value="Chromosome 6"/>
</dbReference>
<gene>
    <name evidence="2" type="ORF">EJB05_01542</name>
</gene>
<dbReference type="PANTHER" id="PTHR33207">
    <property type="entry name" value="F-BOX DOMAIN CONTAINING PROTEIN-RELATED"/>
    <property type="match status" value="1"/>
</dbReference>
<dbReference type="SMART" id="SM00256">
    <property type="entry name" value="FBOX"/>
    <property type="match status" value="1"/>
</dbReference>
<dbReference type="OrthoDB" id="615024at2759"/>
<dbReference type="InterPro" id="IPR036047">
    <property type="entry name" value="F-box-like_dom_sf"/>
</dbReference>
<feature type="domain" description="F-box" evidence="1">
    <location>
        <begin position="7"/>
        <end position="48"/>
    </location>
</feature>
<protein>
    <recommendedName>
        <fullName evidence="1">F-box domain-containing protein</fullName>
    </recommendedName>
</protein>
<feature type="non-terminal residue" evidence="2">
    <location>
        <position position="1"/>
    </location>
</feature>
<keyword evidence="3" id="KW-1185">Reference proteome</keyword>
<dbReference type="SUPFAM" id="SSF81383">
    <property type="entry name" value="F-box domain"/>
    <property type="match status" value="1"/>
</dbReference>
<reference evidence="2 3" key="1">
    <citation type="journal article" date="2019" name="Sci. Rep.">
        <title>A high-quality genome of Eragrostis curvula grass provides insights into Poaceae evolution and supports new strategies to enhance forage quality.</title>
        <authorList>
            <person name="Carballo J."/>
            <person name="Santos B.A.C.M."/>
            <person name="Zappacosta D."/>
            <person name="Garbus I."/>
            <person name="Selva J.P."/>
            <person name="Gallo C.A."/>
            <person name="Diaz A."/>
            <person name="Albertini E."/>
            <person name="Caccamo M."/>
            <person name="Echenique V."/>
        </authorList>
    </citation>
    <scope>NUCLEOTIDE SEQUENCE [LARGE SCALE GENOMIC DNA]</scope>
    <source>
        <strain evidence="3">cv. Victoria</strain>
        <tissue evidence="2">Leaf</tissue>
    </source>
</reference>
<dbReference type="Gramene" id="TVU50180">
    <property type="protein sequence ID" value="TVU50180"/>
    <property type="gene ID" value="EJB05_01542"/>
</dbReference>
<evidence type="ECO:0000313" key="2">
    <source>
        <dbReference type="EMBL" id="TVU50180.1"/>
    </source>
</evidence>
<evidence type="ECO:0000259" key="1">
    <source>
        <dbReference type="SMART" id="SM00256"/>
    </source>
</evidence>
<dbReference type="AlphaFoldDB" id="A0A5J9WS43"/>
<evidence type="ECO:0000313" key="3">
    <source>
        <dbReference type="Proteomes" id="UP000324897"/>
    </source>
</evidence>
<dbReference type="Pfam" id="PF12937">
    <property type="entry name" value="F-box-like"/>
    <property type="match status" value="1"/>
</dbReference>
<sequence>MDCMPSIPDDVLELILLRLASPRHLIHAASTSKRWHRLIAGDGFLRRFASVNRQQLVAGSYYDSSIIPAVNRPSPVFIPSPSTAIDGSRFSLDFLWSDDMCSFDPLCWTISDSRGSLLLLSFNTYEEDCSSWSLRVVVCEPFTRRYTIVAPLERSEIWAIHTGPFFLDAGDDLSSFGLVCVLCDRFYDRNRHRAVTFTSSEHRSWRESSIDRESMSFMGRTRSALYWHVGESTVAAMDRRTAEFTSSRLPNTEEDYWKGHRVVAGRDCEARIVVDGAGGTLKFFAKSQASRSQWDLEKIIHLYNVLPGCDRSYFSGHRDACIQVTVTDTALIVIELQVGERLVTDTGLNVINLQHGLSLAYCLDVETMEAKRVSEVAFKDVAFPCELPWPPTFHASTELLHV</sequence>